<evidence type="ECO:0000259" key="1">
    <source>
        <dbReference type="Pfam" id="PF19573"/>
    </source>
</evidence>
<dbReference type="AlphaFoldDB" id="A0A2V1J0H6"/>
<accession>A0A2V1J0H6</accession>
<evidence type="ECO:0000313" key="3">
    <source>
        <dbReference type="Proteomes" id="UP000244925"/>
    </source>
</evidence>
<organism evidence="2 3">
    <name type="scientific">Paramuribaculum intestinale</name>
    <dbReference type="NCBI Taxonomy" id="2094151"/>
    <lineage>
        <taxon>Bacteria</taxon>
        <taxon>Pseudomonadati</taxon>
        <taxon>Bacteroidota</taxon>
        <taxon>Bacteroidia</taxon>
        <taxon>Bacteroidales</taxon>
        <taxon>Muribaculaceae</taxon>
        <taxon>Paramuribaculum</taxon>
    </lineage>
</organism>
<comment type="caution">
    <text evidence="2">The sequence shown here is derived from an EMBL/GenBank/DDBJ whole genome shotgun (WGS) entry which is preliminary data.</text>
</comment>
<reference evidence="3" key="1">
    <citation type="submission" date="2018-02" db="EMBL/GenBank/DDBJ databases">
        <authorList>
            <person name="Clavel T."/>
            <person name="Strowig T."/>
        </authorList>
    </citation>
    <scope>NUCLEOTIDE SEQUENCE [LARGE SCALE GENOMIC DNA]</scope>
    <source>
        <strain evidence="3">DSM 100764</strain>
    </source>
</reference>
<gene>
    <name evidence="2" type="ORF">C5O25_03260</name>
</gene>
<dbReference type="InterPro" id="IPR011250">
    <property type="entry name" value="OMP/PagP_B-barrel"/>
</dbReference>
<proteinExistence type="predicted"/>
<dbReference type="RefSeq" id="WP_107035295.1">
    <property type="nucleotide sequence ID" value="NZ_CAOLHR010000004.1"/>
</dbReference>
<name>A0A2V1J0H6_9BACT</name>
<sequence length="219" mass="24300">MSLAVSALTGLRAQEARYMWDFGVSLGMSGYTGDANEEFAFRRPGIHADLFGRYNFNSRWSGRVQAGVNSISGNTSDMNNALPGGADYRFTATVADLAVRGEFNFFPYGIGETYKRLRRWTPYLGLGVGVVMSNVDSRSYASLTLPIAAGVRYKPSERLNLGLELTMNKTLTDNLDGRDLADPYGIKSSLLKNTDMYWALSMSVSYEFGERCETCHRID</sequence>
<dbReference type="GeneID" id="93424607"/>
<protein>
    <recommendedName>
        <fullName evidence="1">DUF6089 domain-containing protein</fullName>
    </recommendedName>
</protein>
<dbReference type="SUPFAM" id="SSF56925">
    <property type="entry name" value="OMPA-like"/>
    <property type="match status" value="1"/>
</dbReference>
<dbReference type="InterPro" id="IPR045743">
    <property type="entry name" value="DUF6089"/>
</dbReference>
<dbReference type="Pfam" id="PF19573">
    <property type="entry name" value="DUF6089"/>
    <property type="match status" value="1"/>
</dbReference>
<dbReference type="Gene3D" id="2.40.160.20">
    <property type="match status" value="1"/>
</dbReference>
<evidence type="ECO:0000313" key="2">
    <source>
        <dbReference type="EMBL" id="PWB08907.1"/>
    </source>
</evidence>
<feature type="domain" description="DUF6089" evidence="1">
    <location>
        <begin position="19"/>
        <end position="215"/>
    </location>
</feature>
<keyword evidence="3" id="KW-1185">Reference proteome</keyword>
<dbReference type="Proteomes" id="UP000244925">
    <property type="component" value="Unassembled WGS sequence"/>
</dbReference>
<dbReference type="EMBL" id="PUBV01000004">
    <property type="protein sequence ID" value="PWB08907.1"/>
    <property type="molecule type" value="Genomic_DNA"/>
</dbReference>